<dbReference type="RefSeq" id="WP_119786869.1">
    <property type="nucleotide sequence ID" value="NZ_QYUQ01000002.1"/>
</dbReference>
<dbReference type="EMBL" id="QYUQ01000002">
    <property type="protein sequence ID" value="RJG03374.1"/>
    <property type="molecule type" value="Genomic_DNA"/>
</dbReference>
<evidence type="ECO:0000256" key="2">
    <source>
        <dbReference type="ARBA" id="ARBA00023002"/>
    </source>
</evidence>
<gene>
    <name evidence="6" type="ORF">D3878_18710</name>
</gene>
<evidence type="ECO:0000256" key="5">
    <source>
        <dbReference type="ARBA" id="ARBA00023221"/>
    </source>
</evidence>
<evidence type="ECO:0000313" key="7">
    <source>
        <dbReference type="Proteomes" id="UP000266327"/>
    </source>
</evidence>
<reference evidence="7" key="1">
    <citation type="submission" date="2018-09" db="EMBL/GenBank/DDBJ databases">
        <authorList>
            <person name="Zhu H."/>
        </authorList>
    </citation>
    <scope>NUCLEOTIDE SEQUENCE [LARGE SCALE GENOMIC DNA]</scope>
    <source>
        <strain evidence="7">K1S02-23</strain>
    </source>
</reference>
<dbReference type="GO" id="GO:0008202">
    <property type="term" value="P:steroid metabolic process"/>
    <property type="evidence" value="ECO:0007669"/>
    <property type="project" value="UniProtKB-KW"/>
</dbReference>
<dbReference type="PANTHER" id="PTHR43180">
    <property type="entry name" value="3-OXOACYL-(ACYL-CARRIER-PROTEIN) REDUCTASE (AFU_ORTHOLOGUE AFUA_6G11210)"/>
    <property type="match status" value="1"/>
</dbReference>
<evidence type="ECO:0000313" key="6">
    <source>
        <dbReference type="EMBL" id="RJG03374.1"/>
    </source>
</evidence>
<accession>A0A3A3G6C7</accession>
<protein>
    <submittedName>
        <fullName evidence="6">SDR family oxidoreductase</fullName>
    </submittedName>
</protein>
<keyword evidence="2" id="KW-0560">Oxidoreductase</keyword>
<dbReference type="Proteomes" id="UP000266327">
    <property type="component" value="Unassembled WGS sequence"/>
</dbReference>
<keyword evidence="3" id="KW-0520">NAD</keyword>
<dbReference type="PRINTS" id="PR00080">
    <property type="entry name" value="SDRFAMILY"/>
</dbReference>
<dbReference type="FunFam" id="3.40.50.720:FF:000084">
    <property type="entry name" value="Short-chain dehydrogenase reductase"/>
    <property type="match status" value="1"/>
</dbReference>
<keyword evidence="4" id="KW-0443">Lipid metabolism</keyword>
<evidence type="ECO:0000256" key="4">
    <source>
        <dbReference type="ARBA" id="ARBA00023098"/>
    </source>
</evidence>
<keyword evidence="5" id="KW-0753">Steroid metabolism</keyword>
<organism evidence="6 7">
    <name type="scientific">Noviherbaspirillum sedimenti</name>
    <dbReference type="NCBI Taxonomy" id="2320865"/>
    <lineage>
        <taxon>Bacteria</taxon>
        <taxon>Pseudomonadati</taxon>
        <taxon>Pseudomonadota</taxon>
        <taxon>Betaproteobacteria</taxon>
        <taxon>Burkholderiales</taxon>
        <taxon>Oxalobacteraceae</taxon>
        <taxon>Noviherbaspirillum</taxon>
    </lineage>
</organism>
<dbReference type="InterPro" id="IPR036291">
    <property type="entry name" value="NAD(P)-bd_dom_sf"/>
</dbReference>
<dbReference type="PANTHER" id="PTHR43180:SF28">
    <property type="entry name" value="NAD(P)-BINDING ROSSMANN-FOLD SUPERFAMILY PROTEIN"/>
    <property type="match status" value="1"/>
</dbReference>
<dbReference type="Pfam" id="PF13561">
    <property type="entry name" value="adh_short_C2"/>
    <property type="match status" value="1"/>
</dbReference>
<dbReference type="PRINTS" id="PR00081">
    <property type="entry name" value="GDHRDH"/>
</dbReference>
<comment type="caution">
    <text evidence="6">The sequence shown here is derived from an EMBL/GenBank/DDBJ whole genome shotgun (WGS) entry which is preliminary data.</text>
</comment>
<dbReference type="InterPro" id="IPR002347">
    <property type="entry name" value="SDR_fam"/>
</dbReference>
<evidence type="ECO:0000256" key="3">
    <source>
        <dbReference type="ARBA" id="ARBA00023027"/>
    </source>
</evidence>
<evidence type="ECO:0000256" key="1">
    <source>
        <dbReference type="ARBA" id="ARBA00006484"/>
    </source>
</evidence>
<dbReference type="GO" id="GO:0016491">
    <property type="term" value="F:oxidoreductase activity"/>
    <property type="evidence" value="ECO:0007669"/>
    <property type="project" value="UniProtKB-KW"/>
</dbReference>
<name>A0A3A3G6C7_9BURK</name>
<proteinExistence type="inferred from homology"/>
<dbReference type="OrthoDB" id="6823797at2"/>
<dbReference type="Gene3D" id="3.40.50.720">
    <property type="entry name" value="NAD(P)-binding Rossmann-like Domain"/>
    <property type="match status" value="1"/>
</dbReference>
<comment type="similarity">
    <text evidence="1">Belongs to the short-chain dehydrogenases/reductases (SDR) family.</text>
</comment>
<dbReference type="SUPFAM" id="SSF51735">
    <property type="entry name" value="NAD(P)-binding Rossmann-fold domains"/>
    <property type="match status" value="1"/>
</dbReference>
<sequence>MSGRLQDKVVLITGAASGIGAQTARLFVAEGAAVVLSDINIDAGQQLARELDAAFIAADVSVEEQVERAVAYTVERHGRLDCMINNAGMIGVVGSILDTRTEDWNRTLGVLLDSVFFGVKHAGRQMRKQGGGGSILSLSSLAGVVGGVGPQVYSVAKAAVIALTRGAASELAQYGIRVNAVAPGLVVTPLVDQVYGDREKAVQGATVNSPLGSAAVPEEIAASLCYLASDEARHVSAHTVVVDSGVSAAGSSGSALFHNRPAGFLGKMPKQYQ</sequence>
<keyword evidence="7" id="KW-1185">Reference proteome</keyword>
<dbReference type="AlphaFoldDB" id="A0A3A3G6C7"/>